<dbReference type="Proteomes" id="UP000198406">
    <property type="component" value="Unassembled WGS sequence"/>
</dbReference>
<evidence type="ECO:0000256" key="1">
    <source>
        <dbReference type="ARBA" id="ARBA00004141"/>
    </source>
</evidence>
<gene>
    <name evidence="8" type="ORF">FisN_13Hh098</name>
</gene>
<proteinExistence type="inferred from homology"/>
<dbReference type="GO" id="GO:0016020">
    <property type="term" value="C:membrane"/>
    <property type="evidence" value="ECO:0007669"/>
    <property type="project" value="UniProtKB-SubCell"/>
</dbReference>
<keyword evidence="9" id="KW-1185">Reference proteome</keyword>
<dbReference type="EMBL" id="BDSP01000259">
    <property type="protein sequence ID" value="GAX27795.1"/>
    <property type="molecule type" value="Genomic_DNA"/>
</dbReference>
<feature type="transmembrane region" description="Helical" evidence="6">
    <location>
        <begin position="345"/>
        <end position="366"/>
    </location>
</feature>
<feature type="signal peptide" evidence="7">
    <location>
        <begin position="1"/>
        <end position="22"/>
    </location>
</feature>
<feature type="transmembrane region" description="Helical" evidence="6">
    <location>
        <begin position="140"/>
        <end position="162"/>
    </location>
</feature>
<keyword evidence="5 6" id="KW-0472">Membrane</keyword>
<reference evidence="8 9" key="1">
    <citation type="journal article" date="2015" name="Plant Cell">
        <title>Oil accumulation by the oleaginous diatom Fistulifera solaris as revealed by the genome and transcriptome.</title>
        <authorList>
            <person name="Tanaka T."/>
            <person name="Maeda Y."/>
            <person name="Veluchamy A."/>
            <person name="Tanaka M."/>
            <person name="Abida H."/>
            <person name="Marechal E."/>
            <person name="Bowler C."/>
            <person name="Muto M."/>
            <person name="Sunaga Y."/>
            <person name="Tanaka M."/>
            <person name="Yoshino T."/>
            <person name="Taniguchi T."/>
            <person name="Fukuda Y."/>
            <person name="Nemoto M."/>
            <person name="Matsumoto M."/>
            <person name="Wong P.S."/>
            <person name="Aburatani S."/>
            <person name="Fujibuchi W."/>
        </authorList>
    </citation>
    <scope>NUCLEOTIDE SEQUENCE [LARGE SCALE GENOMIC DNA]</scope>
    <source>
        <strain evidence="8 9">JPCC DA0580</strain>
    </source>
</reference>
<dbReference type="OrthoDB" id="423427at2759"/>
<feature type="transmembrane region" description="Helical" evidence="6">
    <location>
        <begin position="387"/>
        <end position="410"/>
    </location>
</feature>
<dbReference type="PANTHER" id="PTHR42893:SF9">
    <property type="entry name" value="PROTEIN DETOXIFICATION 46, CHLOROPLASTIC"/>
    <property type="match status" value="1"/>
</dbReference>
<comment type="caution">
    <text evidence="8">The sequence shown here is derived from an EMBL/GenBank/DDBJ whole genome shotgun (WGS) entry which is preliminary data.</text>
</comment>
<protein>
    <recommendedName>
        <fullName evidence="10">Multidrug resistance protein, MATE family</fullName>
    </recommendedName>
</protein>
<feature type="transmembrane region" description="Helical" evidence="6">
    <location>
        <begin position="482"/>
        <end position="501"/>
    </location>
</feature>
<comment type="similarity">
    <text evidence="2">Belongs to the multi antimicrobial extrusion (MATE) (TC 2.A.66.1) family.</text>
</comment>
<evidence type="ECO:0000256" key="2">
    <source>
        <dbReference type="ARBA" id="ARBA00010199"/>
    </source>
</evidence>
<evidence type="ECO:0000313" key="9">
    <source>
        <dbReference type="Proteomes" id="UP000198406"/>
    </source>
</evidence>
<evidence type="ECO:0000313" key="8">
    <source>
        <dbReference type="EMBL" id="GAX27795.1"/>
    </source>
</evidence>
<keyword evidence="4 6" id="KW-1133">Transmembrane helix</keyword>
<evidence type="ECO:0008006" key="10">
    <source>
        <dbReference type="Google" id="ProtNLM"/>
    </source>
</evidence>
<accession>A0A1Z5KNU4</accession>
<evidence type="ECO:0000256" key="7">
    <source>
        <dbReference type="SAM" id="SignalP"/>
    </source>
</evidence>
<feature type="chain" id="PRO_5013210153" description="Multidrug resistance protein, MATE family" evidence="7">
    <location>
        <begin position="23"/>
        <end position="517"/>
    </location>
</feature>
<comment type="subcellular location">
    <subcellularLocation>
        <location evidence="1">Membrane</location>
        <topology evidence="1">Multi-pass membrane protein</topology>
    </subcellularLocation>
</comment>
<dbReference type="Pfam" id="PF01554">
    <property type="entry name" value="MatE"/>
    <property type="match status" value="1"/>
</dbReference>
<evidence type="ECO:0000256" key="6">
    <source>
        <dbReference type="SAM" id="Phobius"/>
    </source>
</evidence>
<feature type="transmembrane region" description="Helical" evidence="6">
    <location>
        <begin position="422"/>
        <end position="444"/>
    </location>
</feature>
<dbReference type="AlphaFoldDB" id="A0A1Z5KNU4"/>
<keyword evidence="7" id="KW-0732">Signal</keyword>
<dbReference type="InterPro" id="IPR044644">
    <property type="entry name" value="DinF-like"/>
</dbReference>
<dbReference type="InterPro" id="IPR002528">
    <property type="entry name" value="MATE_fam"/>
</dbReference>
<dbReference type="InParanoid" id="A0A1Z5KNU4"/>
<sequence length="517" mass="55355">MKHPLIPLLVAVILSSAHPAWSFLPRSSLLPRTVPHSFVLLEAQVVSSVPSEDIPSVRRIVQFAVPAMGIWLCSPLLSLVDTSIVGLLAGTADQAALNPAVAITDYSARCGFSFLYTAITNNIAADTDDDSRKDALRSGIRLASCVGTVFGVALMILAPTLLRQIMGRSSSAATDTVIWKAALEYTRIRSLGMPAAAVLGTMQAACLGLQDVQSPLRVVLQAAVVNLVLDAVLVGAGAGAAGAAWATVASQYFALGLFVRWLTTKSSSSVGEESASVTRGILAPTNSPKSNSILPDRATAKKFLPFWIPVTITQVGRCSTYIAMGHVVSTSLSVVAMAANQIVTSIFYTLIPVADSLSLTAQAFLPKLMQSKDKRATQTFSLNLLKVAILCGAVLGSIAASIQLALPLFTVDHFVMEQVRQITPILTLIFSLHGIFCGSEGLLLGRKDLKFLGRMYGIFFAVVPICMLQIKRAAQLGRNAGLRTVWMTFLVYQLFRISLWVGRAKWLQDHETPDKDA</sequence>
<evidence type="ECO:0000256" key="5">
    <source>
        <dbReference type="ARBA" id="ARBA00023136"/>
    </source>
</evidence>
<organism evidence="8 9">
    <name type="scientific">Fistulifera solaris</name>
    <name type="common">Oleaginous diatom</name>
    <dbReference type="NCBI Taxonomy" id="1519565"/>
    <lineage>
        <taxon>Eukaryota</taxon>
        <taxon>Sar</taxon>
        <taxon>Stramenopiles</taxon>
        <taxon>Ochrophyta</taxon>
        <taxon>Bacillariophyta</taxon>
        <taxon>Bacillariophyceae</taxon>
        <taxon>Bacillariophycidae</taxon>
        <taxon>Naviculales</taxon>
        <taxon>Naviculaceae</taxon>
        <taxon>Fistulifera</taxon>
    </lineage>
</organism>
<dbReference type="PANTHER" id="PTHR42893">
    <property type="entry name" value="PROTEIN DETOXIFICATION 44, CHLOROPLASTIC-RELATED"/>
    <property type="match status" value="1"/>
</dbReference>
<feature type="transmembrane region" description="Helical" evidence="6">
    <location>
        <begin position="451"/>
        <end position="470"/>
    </location>
</feature>
<evidence type="ECO:0000256" key="3">
    <source>
        <dbReference type="ARBA" id="ARBA00022692"/>
    </source>
</evidence>
<name>A0A1Z5KNU4_FISSO</name>
<dbReference type="GO" id="GO:0015297">
    <property type="term" value="F:antiporter activity"/>
    <property type="evidence" value="ECO:0007669"/>
    <property type="project" value="InterPro"/>
</dbReference>
<keyword evidence="3 6" id="KW-0812">Transmembrane</keyword>
<evidence type="ECO:0000256" key="4">
    <source>
        <dbReference type="ARBA" id="ARBA00022989"/>
    </source>
</evidence>
<dbReference type="GO" id="GO:0042910">
    <property type="term" value="F:xenobiotic transmembrane transporter activity"/>
    <property type="evidence" value="ECO:0007669"/>
    <property type="project" value="InterPro"/>
</dbReference>